<gene>
    <name evidence="1" type="ORF">BDM02DRAFT_3241077</name>
</gene>
<organism evidence="1 2">
    <name type="scientific">Thelephora ganbajun</name>
    <name type="common">Ganba fungus</name>
    <dbReference type="NCBI Taxonomy" id="370292"/>
    <lineage>
        <taxon>Eukaryota</taxon>
        <taxon>Fungi</taxon>
        <taxon>Dikarya</taxon>
        <taxon>Basidiomycota</taxon>
        <taxon>Agaricomycotina</taxon>
        <taxon>Agaricomycetes</taxon>
        <taxon>Thelephorales</taxon>
        <taxon>Thelephoraceae</taxon>
        <taxon>Thelephora</taxon>
    </lineage>
</organism>
<sequence>MQSVLHLFVRHGEWIEDSEQIALTRGQGQYYGRLLHHWIKSFIIDTTSLPTNAWEPDLREELCNHLQSIGKYVKAQDVVNYLDCPGVKAKYSTTISVSLKTAQCWMKSLGYVWANTPTGCYVDGHEHDDVVNYHQNIFLPAWLAGEPCLQVWTDENIADPVQSDPSTRHDVHWHHNETVFCAHDHQEHHWVPYDETAVPQPKGEGHSLMVADFISADYGWLQSPDGTESACVLLQPGAHRDGYFTHSDVIAQVAKAMDILTNDTISACNMPVNTSAPRKNWFKVMKTVPMAPGTFADGSPQSFYFPKGHDQAGQFKGMRAILEEWECPGFRCPAGKANCCVQRLLYMQPDFQGVKSILEDHCAQRGFKLPPSSKENDLECNVLESLKSVTLKLICQFTNWSIWFMDSYRHGLNGNEAAWASKKYHSH</sequence>
<evidence type="ECO:0000313" key="2">
    <source>
        <dbReference type="Proteomes" id="UP000886501"/>
    </source>
</evidence>
<keyword evidence="2" id="KW-1185">Reference proteome</keyword>
<name>A0ACB6YYW3_THEGA</name>
<comment type="caution">
    <text evidence="1">The sequence shown here is derived from an EMBL/GenBank/DDBJ whole genome shotgun (WGS) entry which is preliminary data.</text>
</comment>
<dbReference type="Proteomes" id="UP000886501">
    <property type="component" value="Unassembled WGS sequence"/>
</dbReference>
<reference evidence="1" key="1">
    <citation type="submission" date="2019-10" db="EMBL/GenBank/DDBJ databases">
        <authorList>
            <consortium name="DOE Joint Genome Institute"/>
            <person name="Kuo A."/>
            <person name="Miyauchi S."/>
            <person name="Kiss E."/>
            <person name="Drula E."/>
            <person name="Kohler A."/>
            <person name="Sanchez-Garcia M."/>
            <person name="Andreopoulos B."/>
            <person name="Barry K.W."/>
            <person name="Bonito G."/>
            <person name="Buee M."/>
            <person name="Carver A."/>
            <person name="Chen C."/>
            <person name="Cichocki N."/>
            <person name="Clum A."/>
            <person name="Culley D."/>
            <person name="Crous P.W."/>
            <person name="Fauchery L."/>
            <person name="Girlanda M."/>
            <person name="Hayes R."/>
            <person name="Keri Z."/>
            <person name="Labutti K."/>
            <person name="Lipzen A."/>
            <person name="Lombard V."/>
            <person name="Magnuson J."/>
            <person name="Maillard F."/>
            <person name="Morin E."/>
            <person name="Murat C."/>
            <person name="Nolan M."/>
            <person name="Ohm R."/>
            <person name="Pangilinan J."/>
            <person name="Pereira M."/>
            <person name="Perotto S."/>
            <person name="Peter M."/>
            <person name="Riley R."/>
            <person name="Sitrit Y."/>
            <person name="Stielow B."/>
            <person name="Szollosi G."/>
            <person name="Zifcakova L."/>
            <person name="Stursova M."/>
            <person name="Spatafora J.W."/>
            <person name="Tedersoo L."/>
            <person name="Vaario L.-M."/>
            <person name="Yamada A."/>
            <person name="Yan M."/>
            <person name="Wang P."/>
            <person name="Xu J."/>
            <person name="Bruns T."/>
            <person name="Baldrian P."/>
            <person name="Vilgalys R."/>
            <person name="Henrissat B."/>
            <person name="Grigoriev I.V."/>
            <person name="Hibbett D."/>
            <person name="Nagy L.G."/>
            <person name="Martin F.M."/>
        </authorList>
    </citation>
    <scope>NUCLEOTIDE SEQUENCE</scope>
    <source>
        <strain evidence="1">P2</strain>
    </source>
</reference>
<reference evidence="1" key="2">
    <citation type="journal article" date="2020" name="Nat. Commun.">
        <title>Large-scale genome sequencing of mycorrhizal fungi provides insights into the early evolution of symbiotic traits.</title>
        <authorList>
            <person name="Miyauchi S."/>
            <person name="Kiss E."/>
            <person name="Kuo A."/>
            <person name="Drula E."/>
            <person name="Kohler A."/>
            <person name="Sanchez-Garcia M."/>
            <person name="Morin E."/>
            <person name="Andreopoulos B."/>
            <person name="Barry K.W."/>
            <person name="Bonito G."/>
            <person name="Buee M."/>
            <person name="Carver A."/>
            <person name="Chen C."/>
            <person name="Cichocki N."/>
            <person name="Clum A."/>
            <person name="Culley D."/>
            <person name="Crous P.W."/>
            <person name="Fauchery L."/>
            <person name="Girlanda M."/>
            <person name="Hayes R.D."/>
            <person name="Keri Z."/>
            <person name="LaButti K."/>
            <person name="Lipzen A."/>
            <person name="Lombard V."/>
            <person name="Magnuson J."/>
            <person name="Maillard F."/>
            <person name="Murat C."/>
            <person name="Nolan M."/>
            <person name="Ohm R.A."/>
            <person name="Pangilinan J."/>
            <person name="Pereira M.F."/>
            <person name="Perotto S."/>
            <person name="Peter M."/>
            <person name="Pfister S."/>
            <person name="Riley R."/>
            <person name="Sitrit Y."/>
            <person name="Stielow J.B."/>
            <person name="Szollosi G."/>
            <person name="Zifcakova L."/>
            <person name="Stursova M."/>
            <person name="Spatafora J.W."/>
            <person name="Tedersoo L."/>
            <person name="Vaario L.M."/>
            <person name="Yamada A."/>
            <person name="Yan M."/>
            <person name="Wang P."/>
            <person name="Xu J."/>
            <person name="Bruns T."/>
            <person name="Baldrian P."/>
            <person name="Vilgalys R."/>
            <person name="Dunand C."/>
            <person name="Henrissat B."/>
            <person name="Grigoriev I.V."/>
            <person name="Hibbett D."/>
            <person name="Nagy L.G."/>
            <person name="Martin F.M."/>
        </authorList>
    </citation>
    <scope>NUCLEOTIDE SEQUENCE</scope>
    <source>
        <strain evidence="1">P2</strain>
    </source>
</reference>
<proteinExistence type="predicted"/>
<dbReference type="EMBL" id="MU118533">
    <property type="protein sequence ID" value="KAF9642330.1"/>
    <property type="molecule type" value="Genomic_DNA"/>
</dbReference>
<protein>
    <submittedName>
        <fullName evidence="1">Uncharacterized protein</fullName>
    </submittedName>
</protein>
<accession>A0ACB6YYW3</accession>
<evidence type="ECO:0000313" key="1">
    <source>
        <dbReference type="EMBL" id="KAF9642330.1"/>
    </source>
</evidence>